<sequence>MTEIFDGKNGAPPILKIKHSAADETNQVSKWNVAIPHFNHPQNKEIIKSSKKYFKVKFSA</sequence>
<accession>A0A0A9G372</accession>
<dbReference type="AlphaFoldDB" id="A0A0A9G372"/>
<protein>
    <submittedName>
        <fullName evidence="1">Uncharacterized protein</fullName>
    </submittedName>
</protein>
<reference evidence="1" key="2">
    <citation type="journal article" date="2015" name="Data Brief">
        <title>Shoot transcriptome of the giant reed, Arundo donax.</title>
        <authorList>
            <person name="Barrero R.A."/>
            <person name="Guerrero F.D."/>
            <person name="Moolhuijzen P."/>
            <person name="Goolsby J.A."/>
            <person name="Tidwell J."/>
            <person name="Bellgard S.E."/>
            <person name="Bellgard M.I."/>
        </authorList>
    </citation>
    <scope>NUCLEOTIDE SEQUENCE</scope>
    <source>
        <tissue evidence="1">Shoot tissue taken approximately 20 cm above the soil surface</tissue>
    </source>
</reference>
<name>A0A0A9G372_ARUDO</name>
<evidence type="ECO:0000313" key="1">
    <source>
        <dbReference type="EMBL" id="JAE15063.1"/>
    </source>
</evidence>
<organism evidence="1">
    <name type="scientific">Arundo donax</name>
    <name type="common">Giant reed</name>
    <name type="synonym">Donax arundinaceus</name>
    <dbReference type="NCBI Taxonomy" id="35708"/>
    <lineage>
        <taxon>Eukaryota</taxon>
        <taxon>Viridiplantae</taxon>
        <taxon>Streptophyta</taxon>
        <taxon>Embryophyta</taxon>
        <taxon>Tracheophyta</taxon>
        <taxon>Spermatophyta</taxon>
        <taxon>Magnoliopsida</taxon>
        <taxon>Liliopsida</taxon>
        <taxon>Poales</taxon>
        <taxon>Poaceae</taxon>
        <taxon>PACMAD clade</taxon>
        <taxon>Arundinoideae</taxon>
        <taxon>Arundineae</taxon>
        <taxon>Arundo</taxon>
    </lineage>
</organism>
<proteinExistence type="predicted"/>
<reference evidence="1" key="1">
    <citation type="submission" date="2014-09" db="EMBL/GenBank/DDBJ databases">
        <authorList>
            <person name="Magalhaes I.L.F."/>
            <person name="Oliveira U."/>
            <person name="Santos F.R."/>
            <person name="Vidigal T.H.D.A."/>
            <person name="Brescovit A.D."/>
            <person name="Santos A.J."/>
        </authorList>
    </citation>
    <scope>NUCLEOTIDE SEQUENCE</scope>
    <source>
        <tissue evidence="1">Shoot tissue taken approximately 20 cm above the soil surface</tissue>
    </source>
</reference>
<dbReference type="EMBL" id="GBRH01182833">
    <property type="protein sequence ID" value="JAE15063.1"/>
    <property type="molecule type" value="Transcribed_RNA"/>
</dbReference>